<dbReference type="OrthoDB" id="10283082at2759"/>
<evidence type="ECO:0000313" key="2">
    <source>
        <dbReference type="Proteomes" id="UP000054721"/>
    </source>
</evidence>
<dbReference type="EMBL" id="JYDW01000082">
    <property type="protein sequence ID" value="KRZ57071.1"/>
    <property type="molecule type" value="Genomic_DNA"/>
</dbReference>
<evidence type="ECO:0000313" key="1">
    <source>
        <dbReference type="EMBL" id="KRZ57071.1"/>
    </source>
</evidence>
<comment type="caution">
    <text evidence="1">The sequence shown here is derived from an EMBL/GenBank/DDBJ whole genome shotgun (WGS) entry which is preliminary data.</text>
</comment>
<gene>
    <name evidence="1" type="ORF">T02_9775</name>
</gene>
<organism evidence="1 2">
    <name type="scientific">Trichinella nativa</name>
    <dbReference type="NCBI Taxonomy" id="6335"/>
    <lineage>
        <taxon>Eukaryota</taxon>
        <taxon>Metazoa</taxon>
        <taxon>Ecdysozoa</taxon>
        <taxon>Nematoda</taxon>
        <taxon>Enoplea</taxon>
        <taxon>Dorylaimia</taxon>
        <taxon>Trichinellida</taxon>
        <taxon>Trichinellidae</taxon>
        <taxon>Trichinella</taxon>
    </lineage>
</organism>
<protein>
    <submittedName>
        <fullName evidence="1">Uncharacterized protein</fullName>
    </submittedName>
</protein>
<dbReference type="Proteomes" id="UP000054721">
    <property type="component" value="Unassembled WGS sequence"/>
</dbReference>
<sequence>MALLTINIYLIIHRDSNTVNSSKAAKCVANGELALKSVIAAANECVFNRALCRFCQKIGNMESVCFSQARMEKFKINITVNTQTWMTNSMHVKHDQDECRTVSLSSSIDDEVIRCGSSRRRRITEDGDLFGGCMFPSLAVKHLQTCDL</sequence>
<accession>A0A0V1LBZ9</accession>
<reference evidence="1 2" key="1">
    <citation type="submission" date="2015-05" db="EMBL/GenBank/DDBJ databases">
        <title>Evolution of Trichinella species and genotypes.</title>
        <authorList>
            <person name="Korhonen P.K."/>
            <person name="Edoardo P."/>
            <person name="Giuseppe L.R."/>
            <person name="Gasser R.B."/>
        </authorList>
    </citation>
    <scope>NUCLEOTIDE SEQUENCE [LARGE SCALE GENOMIC DNA]</scope>
    <source>
        <strain evidence="1">ISS10</strain>
    </source>
</reference>
<name>A0A0V1LBZ9_9BILA</name>
<proteinExistence type="predicted"/>
<keyword evidence="2" id="KW-1185">Reference proteome</keyword>
<dbReference type="AlphaFoldDB" id="A0A0V1LBZ9"/>